<name>A0A6L9S3X8_9ACTN</name>
<comment type="caution">
    <text evidence="1">The sequence shown here is derived from an EMBL/GenBank/DDBJ whole genome shotgun (WGS) entry which is preliminary data.</text>
</comment>
<evidence type="ECO:0000313" key="1">
    <source>
        <dbReference type="EMBL" id="NED99363.1"/>
    </source>
</evidence>
<protein>
    <submittedName>
        <fullName evidence="1">Uncharacterized protein</fullName>
    </submittedName>
</protein>
<dbReference type="InterPro" id="IPR036390">
    <property type="entry name" value="WH_DNA-bd_sf"/>
</dbReference>
<dbReference type="InterPro" id="IPR036388">
    <property type="entry name" value="WH-like_DNA-bd_sf"/>
</dbReference>
<dbReference type="AlphaFoldDB" id="A0A6L9S3X8"/>
<sequence length="126" mass="13539">MLQRREVEAEAAIDRLAGMTIRDEPASVPVAGVPDGEPVAWRPSAVVRTMLHSRLQGVLTGAGRERMILDWARARGRVSSTEVADLAGVATNYAGKLLGHLEAQGYISPGRANRSGRGFFYRPAAV</sequence>
<evidence type="ECO:0000313" key="2">
    <source>
        <dbReference type="Proteomes" id="UP000475214"/>
    </source>
</evidence>
<dbReference type="Gene3D" id="1.10.10.10">
    <property type="entry name" value="Winged helix-like DNA-binding domain superfamily/Winged helix DNA-binding domain"/>
    <property type="match status" value="1"/>
</dbReference>
<proteinExistence type="predicted"/>
<dbReference type="SUPFAM" id="SSF46785">
    <property type="entry name" value="Winged helix' DNA-binding domain"/>
    <property type="match status" value="1"/>
</dbReference>
<organism evidence="1 2">
    <name type="scientific">Phytoactinopolyspora halotolerans</name>
    <dbReference type="NCBI Taxonomy" id="1981512"/>
    <lineage>
        <taxon>Bacteria</taxon>
        <taxon>Bacillati</taxon>
        <taxon>Actinomycetota</taxon>
        <taxon>Actinomycetes</taxon>
        <taxon>Jiangellales</taxon>
        <taxon>Jiangellaceae</taxon>
        <taxon>Phytoactinopolyspora</taxon>
    </lineage>
</organism>
<keyword evidence="2" id="KW-1185">Reference proteome</keyword>
<accession>A0A6L9S3X8</accession>
<gene>
    <name evidence="1" type="ORF">G1H10_04205</name>
</gene>
<reference evidence="1 2" key="1">
    <citation type="submission" date="2020-02" db="EMBL/GenBank/DDBJ databases">
        <authorList>
            <person name="Li X.-J."/>
            <person name="Han X.-M."/>
        </authorList>
    </citation>
    <scope>NUCLEOTIDE SEQUENCE [LARGE SCALE GENOMIC DNA]</scope>
    <source>
        <strain evidence="1 2">CCTCC AB 2017055</strain>
    </source>
</reference>
<dbReference type="EMBL" id="JAAGOA010000002">
    <property type="protein sequence ID" value="NED99363.1"/>
    <property type="molecule type" value="Genomic_DNA"/>
</dbReference>
<dbReference type="RefSeq" id="WP_163733050.1">
    <property type="nucleotide sequence ID" value="NZ_JAAGOA010000002.1"/>
</dbReference>
<dbReference type="Proteomes" id="UP000475214">
    <property type="component" value="Unassembled WGS sequence"/>
</dbReference>